<name>B7G9U0_PHATC</name>
<dbReference type="AlphaFoldDB" id="B7G9U0"/>
<dbReference type="Pfam" id="PF08637">
    <property type="entry name" value="NCA2"/>
    <property type="match status" value="1"/>
</dbReference>
<keyword evidence="5 6" id="KW-0472">Membrane</keyword>
<accession>B7G9U0</accession>
<proteinExistence type="predicted"/>
<feature type="transmembrane region" description="Helical" evidence="6">
    <location>
        <begin position="647"/>
        <end position="669"/>
    </location>
</feature>
<evidence type="ECO:0000256" key="4">
    <source>
        <dbReference type="ARBA" id="ARBA00023128"/>
    </source>
</evidence>
<sequence length="793" mass="90186">MENAKSSLQCFVDGIVGALFYKPPIGVVTLGTFYHWIKRYRRRQQLTQNGEDTADDRRLTFRRRHCGRAFTLDLDDQSYVLFGGIERVRSQLLVAAFQRMRHIVKGTSNRDSTPLPYKDPTVWSLEEASQSTDDDDDYETSKLKIEPSPTFDDIARDVASALEVYHSPRTDRDQFIKAAIVPMLRLQNTWLSLQESVEANVSVGRDILVSNSDEIGEQFMLVESACLTAQVRLVDALIRVGRDRTLEKCSQLARQRDYWEHRVKGTQQSQLQQWASHWLGNGTAFARYRYTSSKAAYKTEIRRLEKFVAILLERNPECNESSILNAVRDSVDAGSACVTLKFSWNDLASCLLSYESWSRGLQRINDYVKSFAHHVQSSRLDGEKAAQLLSADSTYDALAMQSWLKKARSTLCECIREALEDSTYTNGACSSIRFQELEKQWWPEKEELQISDAPQWHEILSYVDNIGSWKRVGEGGVRGFGGMALIDNMWQLNRYQLPSSLARISFAHFLHRRWKPYWPLVRDEATKGFHKAVEIGKQRVWIPFKGIYDDIMNKSPGIFSAFGLEMEEKSLDHMLRDIGFGDGNPKGRQAALQAATEEYEGAFQSSLLANVVQGRFARLMLVQVQQLKVGMLSALDTIDVLLQGNRIHFQILAAIPALIMATYGTRLVARFLYNLRARDLRPVTAVHAEMVHHLRCVQELLLRELAANGAESAGNSDGTIVLAEVLVSVHRYLTLLDFGSPPFSAAECDAIHGRLVALVQQVQEQRKDRNGISTEHTLAWLRMIQNQHDRLLR</sequence>
<keyword evidence="4" id="KW-0496">Mitochondrion</keyword>
<protein>
    <recommendedName>
        <fullName evidence="9">Nuclear control of ATPase protein 2</fullName>
    </recommendedName>
</protein>
<gene>
    <name evidence="7" type="ORF">PHATRDRAFT_49206</name>
</gene>
<dbReference type="PANTHER" id="PTHR28234">
    <property type="entry name" value="NUCLEAR CONTROL OF ATPASE PROTEIN 2"/>
    <property type="match status" value="1"/>
</dbReference>
<evidence type="ECO:0000313" key="8">
    <source>
        <dbReference type="Proteomes" id="UP000000759"/>
    </source>
</evidence>
<keyword evidence="8" id="KW-1185">Reference proteome</keyword>
<evidence type="ECO:0000256" key="2">
    <source>
        <dbReference type="ARBA" id="ARBA00022692"/>
    </source>
</evidence>
<organism evidence="7 8">
    <name type="scientific">Phaeodactylum tricornutum (strain CCAP 1055/1)</name>
    <dbReference type="NCBI Taxonomy" id="556484"/>
    <lineage>
        <taxon>Eukaryota</taxon>
        <taxon>Sar</taxon>
        <taxon>Stramenopiles</taxon>
        <taxon>Ochrophyta</taxon>
        <taxon>Bacillariophyta</taxon>
        <taxon>Bacillariophyceae</taxon>
        <taxon>Bacillariophycidae</taxon>
        <taxon>Naviculales</taxon>
        <taxon>Phaeodactylaceae</taxon>
        <taxon>Phaeodactylum</taxon>
    </lineage>
</organism>
<evidence type="ECO:0000256" key="1">
    <source>
        <dbReference type="ARBA" id="ARBA00004225"/>
    </source>
</evidence>
<keyword evidence="3 6" id="KW-1133">Transmembrane helix</keyword>
<evidence type="ECO:0000313" key="7">
    <source>
        <dbReference type="EMBL" id="EEC44619.1"/>
    </source>
</evidence>
<dbReference type="PANTHER" id="PTHR28234:SF1">
    <property type="entry name" value="NUCLEAR CONTROL OF ATPASE PROTEIN 2"/>
    <property type="match status" value="1"/>
</dbReference>
<dbReference type="OrthoDB" id="413313at2759"/>
<reference evidence="7 8" key="1">
    <citation type="journal article" date="2008" name="Nature">
        <title>The Phaeodactylum genome reveals the evolutionary history of diatom genomes.</title>
        <authorList>
            <person name="Bowler C."/>
            <person name="Allen A.E."/>
            <person name="Badger J.H."/>
            <person name="Grimwood J."/>
            <person name="Jabbari K."/>
            <person name="Kuo A."/>
            <person name="Maheswari U."/>
            <person name="Martens C."/>
            <person name="Maumus F."/>
            <person name="Otillar R.P."/>
            <person name="Rayko E."/>
            <person name="Salamov A."/>
            <person name="Vandepoele K."/>
            <person name="Beszteri B."/>
            <person name="Gruber A."/>
            <person name="Heijde M."/>
            <person name="Katinka M."/>
            <person name="Mock T."/>
            <person name="Valentin K."/>
            <person name="Verret F."/>
            <person name="Berges J.A."/>
            <person name="Brownlee C."/>
            <person name="Cadoret J.P."/>
            <person name="Chiovitti A."/>
            <person name="Choi C.J."/>
            <person name="Coesel S."/>
            <person name="De Martino A."/>
            <person name="Detter J.C."/>
            <person name="Durkin C."/>
            <person name="Falciatore A."/>
            <person name="Fournet J."/>
            <person name="Haruta M."/>
            <person name="Huysman M.J."/>
            <person name="Jenkins B.D."/>
            <person name="Jiroutova K."/>
            <person name="Jorgensen R.E."/>
            <person name="Joubert Y."/>
            <person name="Kaplan A."/>
            <person name="Kroger N."/>
            <person name="Kroth P.G."/>
            <person name="La Roche J."/>
            <person name="Lindquist E."/>
            <person name="Lommer M."/>
            <person name="Martin-Jezequel V."/>
            <person name="Lopez P.J."/>
            <person name="Lucas S."/>
            <person name="Mangogna M."/>
            <person name="McGinnis K."/>
            <person name="Medlin L.K."/>
            <person name="Montsant A."/>
            <person name="Oudot-Le Secq M.P."/>
            <person name="Napoli C."/>
            <person name="Obornik M."/>
            <person name="Parker M.S."/>
            <person name="Petit J.L."/>
            <person name="Porcel B.M."/>
            <person name="Poulsen N."/>
            <person name="Robison M."/>
            <person name="Rychlewski L."/>
            <person name="Rynearson T.A."/>
            <person name="Schmutz J."/>
            <person name="Shapiro H."/>
            <person name="Siaut M."/>
            <person name="Stanley M."/>
            <person name="Sussman M.R."/>
            <person name="Taylor A.R."/>
            <person name="Vardi A."/>
            <person name="von Dassow P."/>
            <person name="Vyverman W."/>
            <person name="Willis A."/>
            <person name="Wyrwicz L.S."/>
            <person name="Rokhsar D.S."/>
            <person name="Weissenbach J."/>
            <person name="Armbrust E.V."/>
            <person name="Green B.R."/>
            <person name="Van de Peer Y."/>
            <person name="Grigoriev I.V."/>
        </authorList>
    </citation>
    <scope>NUCLEOTIDE SEQUENCE [LARGE SCALE GENOMIC DNA]</scope>
    <source>
        <strain evidence="7 8">CCAP 1055/1</strain>
    </source>
</reference>
<dbReference type="PaxDb" id="2850-Phatr49206"/>
<dbReference type="EMBL" id="CM000623">
    <property type="protein sequence ID" value="EEC44619.1"/>
    <property type="molecule type" value="Genomic_DNA"/>
</dbReference>
<dbReference type="Proteomes" id="UP000000759">
    <property type="component" value="Chromosome 21"/>
</dbReference>
<dbReference type="InterPro" id="IPR013946">
    <property type="entry name" value="NCA2-like"/>
</dbReference>
<keyword evidence="2 6" id="KW-0812">Transmembrane</keyword>
<evidence type="ECO:0000256" key="6">
    <source>
        <dbReference type="SAM" id="Phobius"/>
    </source>
</evidence>
<dbReference type="GeneID" id="7195679"/>
<dbReference type="KEGG" id="pti:PHATRDRAFT_49206"/>
<dbReference type="GO" id="GO:0005741">
    <property type="term" value="C:mitochondrial outer membrane"/>
    <property type="evidence" value="ECO:0007669"/>
    <property type="project" value="TreeGrafter"/>
</dbReference>
<evidence type="ECO:0000256" key="3">
    <source>
        <dbReference type="ARBA" id="ARBA00022989"/>
    </source>
</evidence>
<dbReference type="eggNOG" id="ENOG502TE70">
    <property type="taxonomic scope" value="Eukaryota"/>
</dbReference>
<dbReference type="HOGENOM" id="CLU_354311_0_0_1"/>
<comment type="subcellular location">
    <subcellularLocation>
        <location evidence="1">Mitochondrion membrane</location>
        <topology evidence="1">Multi-pass membrane protein</topology>
    </subcellularLocation>
</comment>
<dbReference type="InParanoid" id="B7G9U0"/>
<dbReference type="RefSeq" id="XP_002183950.1">
    <property type="nucleotide sequence ID" value="XM_002183914.1"/>
</dbReference>
<evidence type="ECO:0008006" key="9">
    <source>
        <dbReference type="Google" id="ProtNLM"/>
    </source>
</evidence>
<reference evidence="8" key="2">
    <citation type="submission" date="2008-08" db="EMBL/GenBank/DDBJ databases">
        <authorList>
            <consortium name="Diatom Consortium"/>
            <person name="Grigoriev I."/>
            <person name="Grimwood J."/>
            <person name="Kuo A."/>
            <person name="Otillar R.P."/>
            <person name="Salamov A."/>
            <person name="Detter J.C."/>
            <person name="Lindquist E."/>
            <person name="Shapiro H."/>
            <person name="Lucas S."/>
            <person name="Glavina del Rio T."/>
            <person name="Pitluck S."/>
            <person name="Rokhsar D."/>
            <person name="Bowler C."/>
        </authorList>
    </citation>
    <scope>GENOME REANNOTATION</scope>
    <source>
        <strain evidence="8">CCAP 1055/1</strain>
    </source>
</reference>
<evidence type="ECO:0000256" key="5">
    <source>
        <dbReference type="ARBA" id="ARBA00023136"/>
    </source>
</evidence>